<dbReference type="EMBL" id="JAGDEL010000032">
    <property type="protein sequence ID" value="MBO1515193.1"/>
    <property type="molecule type" value="Genomic_DNA"/>
</dbReference>
<keyword evidence="3" id="KW-1185">Reference proteome</keyword>
<keyword evidence="2" id="KW-0167">Capsid protein</keyword>
<evidence type="ECO:0000313" key="2">
    <source>
        <dbReference type="EMBL" id="MBO1515193.1"/>
    </source>
</evidence>
<evidence type="ECO:0000313" key="3">
    <source>
        <dbReference type="Proteomes" id="UP000663981"/>
    </source>
</evidence>
<dbReference type="Pfam" id="PF07552">
    <property type="entry name" value="Coat_X"/>
    <property type="match status" value="2"/>
</dbReference>
<dbReference type="Proteomes" id="UP000663981">
    <property type="component" value="Unassembled WGS sequence"/>
</dbReference>
<dbReference type="RefSeq" id="WP_207982077.1">
    <property type="nucleotide sequence ID" value="NZ_JAGDEL010000032.1"/>
</dbReference>
<sequence>METNKTDTLDAIFSQDGDQFSFSEQDSDEIIFIKDSCHIDVHTTDTQASVSLQVGLQLAIALIVSVTVGDTDRSRIVTQDIFQKVLAQQTNQQKLIIDNSKDVSITTTDTDISLNIQALLQVLIALVVRLDVL</sequence>
<comment type="caution">
    <text evidence="2">The sequence shown here is derived from an EMBL/GenBank/DDBJ whole genome shotgun (WGS) entry which is preliminary data.</text>
</comment>
<organism evidence="2 3">
    <name type="scientific">Metabacillus bambusae</name>
    <dbReference type="NCBI Taxonomy" id="2795218"/>
    <lineage>
        <taxon>Bacteria</taxon>
        <taxon>Bacillati</taxon>
        <taxon>Bacillota</taxon>
        <taxon>Bacilli</taxon>
        <taxon>Bacillales</taxon>
        <taxon>Bacillaceae</taxon>
        <taxon>Metabacillus</taxon>
    </lineage>
</organism>
<accession>A0ABS3NAD9</accession>
<feature type="domain" description="Spore coat protein X/V" evidence="1">
    <location>
        <begin position="13"/>
        <end position="68"/>
    </location>
</feature>
<proteinExistence type="predicted"/>
<gene>
    <name evidence="2" type="ORF">I7822_26600</name>
</gene>
<keyword evidence="2" id="KW-0946">Virion</keyword>
<reference evidence="2 3" key="1">
    <citation type="submission" date="2021-03" db="EMBL/GenBank/DDBJ databases">
        <title>Whole genome sequence of Metabacillus bambusae BG109.</title>
        <authorList>
            <person name="Jeong J.W."/>
        </authorList>
    </citation>
    <scope>NUCLEOTIDE SEQUENCE [LARGE SCALE GENOMIC DNA]</scope>
    <source>
        <strain evidence="2 3">BG109</strain>
    </source>
</reference>
<evidence type="ECO:0000259" key="1">
    <source>
        <dbReference type="Pfam" id="PF07552"/>
    </source>
</evidence>
<protein>
    <submittedName>
        <fullName evidence="2">Spore coat protein</fullName>
    </submittedName>
</protein>
<feature type="domain" description="Spore coat protein X/V" evidence="1">
    <location>
        <begin position="77"/>
        <end position="132"/>
    </location>
</feature>
<dbReference type="InterPro" id="IPR011428">
    <property type="entry name" value="Spore_coat_X/V"/>
</dbReference>
<name>A0ABS3NAD9_9BACI</name>